<evidence type="ECO:0000313" key="2">
    <source>
        <dbReference type="EMBL" id="ORE12630.1"/>
    </source>
</evidence>
<feature type="transmembrane region" description="Helical" evidence="1">
    <location>
        <begin position="103"/>
        <end position="126"/>
    </location>
</feature>
<organism evidence="2 3">
    <name type="scientific">Rhizopus microsporus</name>
    <dbReference type="NCBI Taxonomy" id="58291"/>
    <lineage>
        <taxon>Eukaryota</taxon>
        <taxon>Fungi</taxon>
        <taxon>Fungi incertae sedis</taxon>
        <taxon>Mucoromycota</taxon>
        <taxon>Mucoromycotina</taxon>
        <taxon>Mucoromycetes</taxon>
        <taxon>Mucorales</taxon>
        <taxon>Mucorineae</taxon>
        <taxon>Rhizopodaceae</taxon>
        <taxon>Rhizopus</taxon>
    </lineage>
</organism>
<name>A0A1X0RKW6_RHIZD</name>
<dbReference type="AlphaFoldDB" id="A0A1X0RKW6"/>
<dbReference type="EMBL" id="KV921628">
    <property type="protein sequence ID" value="ORE12630.1"/>
    <property type="molecule type" value="Genomic_DNA"/>
</dbReference>
<protein>
    <recommendedName>
        <fullName evidence="4">Family A G protein-coupled receptor-like protein</fullName>
    </recommendedName>
</protein>
<feature type="transmembrane region" description="Helical" evidence="1">
    <location>
        <begin position="175"/>
        <end position="196"/>
    </location>
</feature>
<feature type="transmembrane region" description="Helical" evidence="1">
    <location>
        <begin position="216"/>
        <end position="234"/>
    </location>
</feature>
<evidence type="ECO:0000256" key="1">
    <source>
        <dbReference type="SAM" id="Phobius"/>
    </source>
</evidence>
<keyword evidence="1" id="KW-1133">Transmembrane helix</keyword>
<dbReference type="VEuPathDB" id="FungiDB:BCV72DRAFT_250245"/>
<evidence type="ECO:0008006" key="4">
    <source>
        <dbReference type="Google" id="ProtNLM"/>
    </source>
</evidence>
<keyword evidence="1" id="KW-0812">Transmembrane</keyword>
<accession>A0A1X0RKW6</accession>
<proteinExistence type="predicted"/>
<dbReference type="OMA" id="IGRHTHI"/>
<reference evidence="2 3" key="1">
    <citation type="journal article" date="2016" name="Proc. Natl. Acad. Sci. U.S.A.">
        <title>Lipid metabolic changes in an early divergent fungus govern the establishment of a mutualistic symbiosis with endobacteria.</title>
        <authorList>
            <person name="Lastovetsky O.A."/>
            <person name="Gaspar M.L."/>
            <person name="Mondo S.J."/>
            <person name="LaButti K.M."/>
            <person name="Sandor L."/>
            <person name="Grigoriev I.V."/>
            <person name="Henry S.A."/>
            <person name="Pawlowska T.E."/>
        </authorList>
    </citation>
    <scope>NUCLEOTIDE SEQUENCE [LARGE SCALE GENOMIC DNA]</scope>
    <source>
        <strain evidence="2 3">ATCC 11559</strain>
    </source>
</reference>
<gene>
    <name evidence="2" type="ORF">BCV71DRAFT_84369</name>
</gene>
<feature type="transmembrane region" description="Helical" evidence="1">
    <location>
        <begin position="63"/>
        <end position="83"/>
    </location>
</feature>
<feature type="transmembrane region" description="Helical" evidence="1">
    <location>
        <begin position="6"/>
        <end position="24"/>
    </location>
</feature>
<dbReference type="Proteomes" id="UP000242381">
    <property type="component" value="Unassembled WGS sequence"/>
</dbReference>
<feature type="transmembrane region" description="Helical" evidence="1">
    <location>
        <begin position="36"/>
        <end position="57"/>
    </location>
</feature>
<keyword evidence="1" id="KW-0472">Membrane</keyword>
<evidence type="ECO:0000313" key="3">
    <source>
        <dbReference type="Proteomes" id="UP000242381"/>
    </source>
</evidence>
<sequence length="299" mass="34456">MVTAVLVLFIVSGAFGFVATLLIATQAFCRHKKILYFLFANSIVTLPASICNIITFAEYMPQHWNSFCYLFVSMFLVVLHFWLSLDIGTQLRIDGIRWSHPIIIIGLVALCGTLICAVIQITVLFIQGDNYPLRSVFITGVVFAVISDGSLFFYSLSPLIHLKSKRIHENQSRTTIWFLCIQFIWYAVYGSLYIWFFCMPWDKFPILLVFDYFLRYIQFVMYTFPPPCCIVQLMSQHFFSGLSTYNYTNDSCNGSTINAPLDSLKAKDSIRQHYSYSSSSSKENAVQFEQTKFYNMQCK</sequence>
<feature type="transmembrane region" description="Helical" evidence="1">
    <location>
        <begin position="132"/>
        <end position="154"/>
    </location>
</feature>